<proteinExistence type="predicted"/>
<dbReference type="SUPFAM" id="SSF47823">
    <property type="entry name" value="lambda integrase-like, N-terminal domain"/>
    <property type="match status" value="1"/>
</dbReference>
<dbReference type="PANTHER" id="PTHR33066:SF2">
    <property type="entry name" value="FILAGGRIN-2-LIKE"/>
    <property type="match status" value="1"/>
</dbReference>
<sequence>MKGKHVRIQSDNSTTVAYWIRQGGTRSAAALQEVSRIMTWAEKHQVLLSAVFILGIQNWEADYLSRTTLDPGEWRLKPEIFQKIVKKWGLPCLDVMASRFNTQLPRFLSKVQDPRAEGVDALTSPWHCQLAYAFPPIPLIPRLLLKIRRERIPTILIAPWWPRRAWFAELIQMSAEQPWTLPISTFTRSSTSTKCAQIEFNGLDVETRLWEREGFSERVIRTLIAARKQSTSTTYHRVWRSFLSWSQKHNIQWQSCVSTHILEFLQDGVDKRLSTSALKVQTSALSALFHKQWANLPEVKLFFQALLKIRPPLRDPVPPWDLNLVLRALQRPPLRTYGIGGYQVSILQISFPSRYMLS</sequence>
<organism evidence="2">
    <name type="scientific">Xenopus tropicalis</name>
    <name type="common">Western clawed frog</name>
    <name type="synonym">Silurana tropicalis</name>
    <dbReference type="NCBI Taxonomy" id="8364"/>
    <lineage>
        <taxon>Eukaryota</taxon>
        <taxon>Metazoa</taxon>
        <taxon>Chordata</taxon>
        <taxon>Craniata</taxon>
        <taxon>Vertebrata</taxon>
        <taxon>Euteleostomi</taxon>
        <taxon>Amphibia</taxon>
        <taxon>Batrachia</taxon>
        <taxon>Anura</taxon>
        <taxon>Pipoidea</taxon>
        <taxon>Pipidae</taxon>
        <taxon>Xenopodinae</taxon>
        <taxon>Xenopus</taxon>
        <taxon>Silurana</taxon>
    </lineage>
</organism>
<dbReference type="GeneTree" id="ENSGT01140000282996"/>
<reference evidence="2" key="2">
    <citation type="submission" date="2021-03" db="UniProtKB">
        <authorList>
            <consortium name="Ensembl"/>
        </authorList>
    </citation>
    <scope>IDENTIFICATION</scope>
</reference>
<accession>A0A803J9S3</accession>
<dbReference type="InParanoid" id="A0A803J9S3"/>
<dbReference type="InterPro" id="IPR010998">
    <property type="entry name" value="Integrase_recombinase_N"/>
</dbReference>
<dbReference type="Ensembl" id="ENSXETT00000115507">
    <property type="protein sequence ID" value="ENSXETP00000104621"/>
    <property type="gene ID" value="ENSXETG00000042272"/>
</dbReference>
<dbReference type="AlphaFoldDB" id="A0A803J9S3"/>
<evidence type="ECO:0008006" key="3">
    <source>
        <dbReference type="Google" id="ProtNLM"/>
    </source>
</evidence>
<dbReference type="GO" id="GO:0003677">
    <property type="term" value="F:DNA binding"/>
    <property type="evidence" value="ECO:0007669"/>
    <property type="project" value="UniProtKB-KW"/>
</dbReference>
<dbReference type="Gene3D" id="1.10.150.130">
    <property type="match status" value="1"/>
</dbReference>
<dbReference type="PANTHER" id="PTHR33066">
    <property type="entry name" value="INTEGRASE_SAM-LIKE_N DOMAIN-CONTAINING PROTEIN"/>
    <property type="match status" value="1"/>
</dbReference>
<dbReference type="CDD" id="cd09275">
    <property type="entry name" value="RNase_HI_RT_DIRS1"/>
    <property type="match status" value="1"/>
</dbReference>
<protein>
    <recommendedName>
        <fullName evidence="3">Core-binding (CB) domain-containing protein</fullName>
    </recommendedName>
</protein>
<reference evidence="2" key="1">
    <citation type="journal article" date="2010" name="Science">
        <title>The genome of the Western clawed frog Xenopus tropicalis.</title>
        <authorList>
            <person name="Hellsten U."/>
            <person name="Harland R.M."/>
            <person name="Gilchrist M.J."/>
            <person name="Hendrix D."/>
            <person name="Jurka J."/>
            <person name="Kapitonov V."/>
            <person name="Ovcharenko I."/>
            <person name="Putnam N.H."/>
            <person name="Shu S."/>
            <person name="Taher L."/>
            <person name="Blitz I.L."/>
            <person name="Blumberg B."/>
            <person name="Dichmann D.S."/>
            <person name="Dubchak I."/>
            <person name="Amaya E."/>
            <person name="Detter J.C."/>
            <person name="Fletcher R."/>
            <person name="Gerhard D.S."/>
            <person name="Goodstein D."/>
            <person name="Graves T."/>
            <person name="Grigoriev I.V."/>
            <person name="Grimwood J."/>
            <person name="Kawashima T."/>
            <person name="Lindquist E."/>
            <person name="Lucas S.M."/>
            <person name="Mead P.E."/>
            <person name="Mitros T."/>
            <person name="Ogino H."/>
            <person name="Ohta Y."/>
            <person name="Poliakov A.V."/>
            <person name="Pollet N."/>
            <person name="Robert J."/>
            <person name="Salamov A."/>
            <person name="Sater A.K."/>
            <person name="Schmutz J."/>
            <person name="Terry A."/>
            <person name="Vize P.D."/>
            <person name="Warren W.C."/>
            <person name="Wells D."/>
            <person name="Wills A."/>
            <person name="Wilson R.K."/>
            <person name="Zimmerman L.B."/>
            <person name="Zorn A.M."/>
            <person name="Grainger R."/>
            <person name="Grammer T."/>
            <person name="Khokha M.K."/>
            <person name="Richardson P.M."/>
            <person name="Rokhsar D.S."/>
        </authorList>
    </citation>
    <scope>NUCLEOTIDE SEQUENCE [LARGE SCALE GENOMIC DNA]</scope>
    <source>
        <strain evidence="2">Nigerian</strain>
    </source>
</reference>
<name>A0A803J9S3_XENTR</name>
<keyword evidence="1" id="KW-0238">DNA-binding</keyword>
<evidence type="ECO:0000256" key="1">
    <source>
        <dbReference type="ARBA" id="ARBA00023125"/>
    </source>
</evidence>
<evidence type="ECO:0000313" key="2">
    <source>
        <dbReference type="Ensembl" id="ENSXETP00000104621"/>
    </source>
</evidence>